<dbReference type="Proteomes" id="UP001629953">
    <property type="component" value="Unassembled WGS sequence"/>
</dbReference>
<dbReference type="SUPFAM" id="SSF143410">
    <property type="entry name" value="DOPA-like"/>
    <property type="match status" value="1"/>
</dbReference>
<sequence length="117" mass="13683">MTQFITLSNNYAHYHSHVYFDKTTCEQARALRLQIIEQLNLEVGRFHEKQVGPHPSWSFQTKFTQADFAMFIAWIDTHRQNLTVLVHAVTGDDYMDHTEHADWLGEPETLNLAIFCC</sequence>
<dbReference type="RefSeq" id="WP_408623740.1">
    <property type="nucleotide sequence ID" value="NZ_JBEQCT010000004.1"/>
</dbReference>
<dbReference type="PIRSF" id="PIRSF028139">
    <property type="entry name" value="DOPA-diox_rel_Mll2280"/>
    <property type="match status" value="1"/>
</dbReference>
<dbReference type="PANTHER" id="PTHR36423">
    <property type="entry name" value="AFR070WP"/>
    <property type="match status" value="1"/>
</dbReference>
<gene>
    <name evidence="1" type="ORF">ABUE30_10620</name>
</gene>
<proteinExistence type="predicted"/>
<dbReference type="EMBL" id="JBEQCT010000004">
    <property type="protein sequence ID" value="MFM2485505.1"/>
    <property type="molecule type" value="Genomic_DNA"/>
</dbReference>
<protein>
    <submittedName>
        <fullName evidence="1">DOPA 4,5-dioxygenase family protein</fullName>
    </submittedName>
</protein>
<name>A0ABW9G748_9GAMM</name>
<evidence type="ECO:0000313" key="1">
    <source>
        <dbReference type="EMBL" id="MFM2485505.1"/>
    </source>
</evidence>
<dbReference type="InterPro" id="IPR023389">
    <property type="entry name" value="DOPA-like_sf"/>
</dbReference>
<accession>A0ABW9G748</accession>
<comment type="caution">
    <text evidence="1">The sequence shown here is derived from an EMBL/GenBank/DDBJ whole genome shotgun (WGS) entry which is preliminary data.</text>
</comment>
<evidence type="ECO:0000313" key="2">
    <source>
        <dbReference type="Proteomes" id="UP001629953"/>
    </source>
</evidence>
<dbReference type="Gene3D" id="3.30.70.1240">
    <property type="entry name" value="DOPA-like domains"/>
    <property type="match status" value="1"/>
</dbReference>
<dbReference type="PANTHER" id="PTHR36423:SF2">
    <property type="entry name" value="AFR070WP"/>
    <property type="match status" value="1"/>
</dbReference>
<dbReference type="Pfam" id="PF08883">
    <property type="entry name" value="DOPA_dioxygen"/>
    <property type="match status" value="1"/>
</dbReference>
<keyword evidence="2" id="KW-1185">Reference proteome</keyword>
<organism evidence="1 2">
    <name type="scientific">Celerinatantimonas yamalensis</name>
    <dbReference type="NCBI Taxonomy" id="559956"/>
    <lineage>
        <taxon>Bacteria</taxon>
        <taxon>Pseudomonadati</taxon>
        <taxon>Pseudomonadota</taxon>
        <taxon>Gammaproteobacteria</taxon>
        <taxon>Celerinatantimonadaceae</taxon>
        <taxon>Celerinatantimonas</taxon>
    </lineage>
</organism>
<reference evidence="1 2" key="1">
    <citation type="journal article" date="2013" name="Int. J. Syst. Evol. Microbiol.">
        <title>Celerinatantimonas yamalensis sp. nov., a cold-adapted diazotrophic bacterium from a cold permafrost brine.</title>
        <authorList>
            <person name="Shcherbakova V."/>
            <person name="Chuvilskaya N."/>
            <person name="Rivkina E."/>
            <person name="Demidov N."/>
            <person name="Uchaeva V."/>
            <person name="Suetin S."/>
            <person name="Suzina N."/>
            <person name="Gilichinsky D."/>
        </authorList>
    </citation>
    <scope>NUCLEOTIDE SEQUENCE [LARGE SCALE GENOMIC DNA]</scope>
    <source>
        <strain evidence="1 2">C7</strain>
    </source>
</reference>
<dbReference type="InterPro" id="IPR014980">
    <property type="entry name" value="DOPA_dioxygen"/>
</dbReference>